<gene>
    <name evidence="5" type="ORF">RHOBADRAFT_53622</name>
</gene>
<evidence type="ECO:0000256" key="1">
    <source>
        <dbReference type="ARBA" id="ARBA00010088"/>
    </source>
</evidence>
<dbReference type="RefSeq" id="XP_018270714.1">
    <property type="nucleotide sequence ID" value="XM_018416923.1"/>
</dbReference>
<dbReference type="InterPro" id="IPR010497">
    <property type="entry name" value="Epoxide_hydro_N"/>
</dbReference>
<dbReference type="STRING" id="578459.A0A194S2B9"/>
<feature type="domain" description="Epoxide hydrolase N-terminal" evidence="4">
    <location>
        <begin position="10"/>
        <end position="119"/>
    </location>
</feature>
<dbReference type="GO" id="GO:0097176">
    <property type="term" value="P:epoxide metabolic process"/>
    <property type="evidence" value="ECO:0007669"/>
    <property type="project" value="TreeGrafter"/>
</dbReference>
<keyword evidence="2" id="KW-0378">Hydrolase</keyword>
<dbReference type="AlphaFoldDB" id="A0A194S2B9"/>
<evidence type="ECO:0000259" key="4">
    <source>
        <dbReference type="Pfam" id="PF06441"/>
    </source>
</evidence>
<feature type="active site" description="Proton donor" evidence="3">
    <location>
        <position position="306"/>
    </location>
</feature>
<dbReference type="PANTHER" id="PTHR21661">
    <property type="entry name" value="EPOXIDE HYDROLASE 1-RELATED"/>
    <property type="match status" value="1"/>
</dbReference>
<dbReference type="Gene3D" id="3.40.50.1820">
    <property type="entry name" value="alpha/beta hydrolase"/>
    <property type="match status" value="1"/>
</dbReference>
<organism evidence="5 6">
    <name type="scientific">Rhodotorula graminis (strain WP1)</name>
    <dbReference type="NCBI Taxonomy" id="578459"/>
    <lineage>
        <taxon>Eukaryota</taxon>
        <taxon>Fungi</taxon>
        <taxon>Dikarya</taxon>
        <taxon>Basidiomycota</taxon>
        <taxon>Pucciniomycotina</taxon>
        <taxon>Microbotryomycetes</taxon>
        <taxon>Sporidiobolales</taxon>
        <taxon>Sporidiobolaceae</taxon>
        <taxon>Rhodotorula</taxon>
    </lineage>
</organism>
<dbReference type="OMA" id="MEMPSML"/>
<dbReference type="SUPFAM" id="SSF53474">
    <property type="entry name" value="alpha/beta-Hydrolases"/>
    <property type="match status" value="1"/>
</dbReference>
<proteinExistence type="inferred from homology"/>
<dbReference type="PRINTS" id="PR00412">
    <property type="entry name" value="EPOXHYDRLASE"/>
</dbReference>
<comment type="similarity">
    <text evidence="1">Belongs to the peptidase S33 family.</text>
</comment>
<dbReference type="GeneID" id="28977371"/>
<dbReference type="PANTHER" id="PTHR21661:SF39">
    <property type="entry name" value="HYDROLASE, PUTATIVE (AFU_ORTHOLOGUE AFUA_3G08960)-RELATED"/>
    <property type="match status" value="1"/>
</dbReference>
<dbReference type="OrthoDB" id="7130006at2759"/>
<dbReference type="Pfam" id="PF06441">
    <property type="entry name" value="EHN"/>
    <property type="match status" value="1"/>
</dbReference>
<dbReference type="GO" id="GO:0004301">
    <property type="term" value="F:epoxide hydrolase activity"/>
    <property type="evidence" value="ECO:0007669"/>
    <property type="project" value="TreeGrafter"/>
</dbReference>
<dbReference type="PIRSF" id="PIRSF001112">
    <property type="entry name" value="Epoxide_hydrolase"/>
    <property type="match status" value="1"/>
</dbReference>
<dbReference type="InterPro" id="IPR000639">
    <property type="entry name" value="Epox_hydrolase-like"/>
</dbReference>
<evidence type="ECO:0000313" key="6">
    <source>
        <dbReference type="Proteomes" id="UP000053890"/>
    </source>
</evidence>
<reference evidence="5 6" key="1">
    <citation type="journal article" date="2015" name="Front. Microbiol.">
        <title>Genome sequence of the plant growth promoting endophytic yeast Rhodotorula graminis WP1.</title>
        <authorList>
            <person name="Firrincieli A."/>
            <person name="Otillar R."/>
            <person name="Salamov A."/>
            <person name="Schmutz J."/>
            <person name="Khan Z."/>
            <person name="Redman R.S."/>
            <person name="Fleck N.D."/>
            <person name="Lindquist E."/>
            <person name="Grigoriev I.V."/>
            <person name="Doty S.L."/>
        </authorList>
    </citation>
    <scope>NUCLEOTIDE SEQUENCE [LARGE SCALE GENOMIC DNA]</scope>
    <source>
        <strain evidence="5 6">WP1</strain>
    </source>
</reference>
<protein>
    <recommendedName>
        <fullName evidence="4">Epoxide hydrolase N-terminal domain-containing protein</fullName>
    </recommendedName>
</protein>
<name>A0A194S2B9_RHOGW</name>
<dbReference type="InterPro" id="IPR016292">
    <property type="entry name" value="Epoxide_hydrolase"/>
</dbReference>
<dbReference type="Proteomes" id="UP000053890">
    <property type="component" value="Unassembled WGS sequence"/>
</dbReference>
<dbReference type="EMBL" id="KQ474079">
    <property type="protein sequence ID" value="KPV74665.1"/>
    <property type="molecule type" value="Genomic_DNA"/>
</dbReference>
<evidence type="ECO:0000256" key="3">
    <source>
        <dbReference type="PIRSR" id="PIRSR001112-1"/>
    </source>
</evidence>
<evidence type="ECO:0000313" key="5">
    <source>
        <dbReference type="EMBL" id="KPV74665.1"/>
    </source>
</evidence>
<accession>A0A194S2B9</accession>
<dbReference type="InterPro" id="IPR029058">
    <property type="entry name" value="AB_hydrolase_fold"/>
</dbReference>
<keyword evidence="6" id="KW-1185">Reference proteome</keyword>
<feature type="active site" description="Proton acceptor" evidence="3">
    <location>
        <position position="363"/>
    </location>
</feature>
<sequence>MPSQRTLQLDQFRPSFSADELDSLHQSIASARLPAETYASKQPKYGVQHAWIKHALAYWQDSFSWNNYEDRINAVDHFMTTVEDDGHSYKVHFLLHESDDPDAIPLLLLHGWPGSAFEFVEVIKLLRDSKSPSFHLIAPMEPGYGWSSPPPLDRGFGMYDCARLMDKLMTGLGFNDGYAVQGGDIGSGLARILALKHNAKAINVNYLPAVAPPDDAPERHRLKPHEEKALERSETFQTTGRGYAIEQATRPGTIGIVVGSSPVALLAWLGEKYVEWTDDDLPLDDLLGIATFWWLRDSYPSSIWAYAEMQKTGISALHNDPQHRLDKPLGFSSFAKEISSTPEAWAGRNANLQWYRYHDKGGHFAAAERPQEFAKDMQDCFAAIYPHPRA</sequence>
<feature type="active site" description="Nucleophile" evidence="3">
    <location>
        <position position="184"/>
    </location>
</feature>
<evidence type="ECO:0000256" key="2">
    <source>
        <dbReference type="ARBA" id="ARBA00022801"/>
    </source>
</evidence>